<dbReference type="STRING" id="2903.R1D0L2"/>
<reference evidence="4" key="2">
    <citation type="submission" date="2024-10" db="UniProtKB">
        <authorList>
            <consortium name="EnsemblProtists"/>
        </authorList>
    </citation>
    <scope>IDENTIFICATION</scope>
</reference>
<dbReference type="SMART" id="SM00357">
    <property type="entry name" value="CSP"/>
    <property type="match status" value="2"/>
</dbReference>
<dbReference type="RefSeq" id="XP_005780956.1">
    <property type="nucleotide sequence ID" value="XM_005780899.1"/>
</dbReference>
<feature type="compositionally biased region" description="Low complexity" evidence="2">
    <location>
        <begin position="355"/>
        <end position="381"/>
    </location>
</feature>
<name>A0A0D3JYE2_EMIH1</name>
<dbReference type="EnsemblProtists" id="EOD28527">
    <property type="protein sequence ID" value="EOD28527"/>
    <property type="gene ID" value="EMIHUDRAFT_434814"/>
</dbReference>
<dbReference type="HOGENOM" id="CLU_673434_0_0_1"/>
<dbReference type="SUPFAM" id="SSF50249">
    <property type="entry name" value="Nucleic acid-binding proteins"/>
    <property type="match status" value="2"/>
</dbReference>
<organism evidence="4 5">
    <name type="scientific">Emiliania huxleyi (strain CCMP1516)</name>
    <dbReference type="NCBI Taxonomy" id="280463"/>
    <lineage>
        <taxon>Eukaryota</taxon>
        <taxon>Haptista</taxon>
        <taxon>Haptophyta</taxon>
        <taxon>Prymnesiophyceae</taxon>
        <taxon>Isochrysidales</taxon>
        <taxon>Noelaerhabdaceae</taxon>
        <taxon>Emiliania</taxon>
    </lineage>
</organism>
<dbReference type="Gene3D" id="2.40.50.140">
    <property type="entry name" value="Nucleic acid-binding proteins"/>
    <property type="match status" value="2"/>
</dbReference>
<keyword evidence="5" id="KW-1185">Reference proteome</keyword>
<dbReference type="PaxDb" id="2903-EOD28527"/>
<evidence type="ECO:0000313" key="5">
    <source>
        <dbReference type="Proteomes" id="UP000013827"/>
    </source>
</evidence>
<feature type="compositionally biased region" description="Pro residues" evidence="2">
    <location>
        <begin position="106"/>
        <end position="117"/>
    </location>
</feature>
<reference evidence="5" key="1">
    <citation type="journal article" date="2013" name="Nature">
        <title>Pan genome of the phytoplankton Emiliania underpins its global distribution.</title>
        <authorList>
            <person name="Read B.A."/>
            <person name="Kegel J."/>
            <person name="Klute M.J."/>
            <person name="Kuo A."/>
            <person name="Lefebvre S.C."/>
            <person name="Maumus F."/>
            <person name="Mayer C."/>
            <person name="Miller J."/>
            <person name="Monier A."/>
            <person name="Salamov A."/>
            <person name="Young J."/>
            <person name="Aguilar M."/>
            <person name="Claverie J.M."/>
            <person name="Frickenhaus S."/>
            <person name="Gonzalez K."/>
            <person name="Herman E.K."/>
            <person name="Lin Y.C."/>
            <person name="Napier J."/>
            <person name="Ogata H."/>
            <person name="Sarno A.F."/>
            <person name="Shmutz J."/>
            <person name="Schroeder D."/>
            <person name="de Vargas C."/>
            <person name="Verret F."/>
            <person name="von Dassow P."/>
            <person name="Valentin K."/>
            <person name="Van de Peer Y."/>
            <person name="Wheeler G."/>
            <person name="Dacks J.B."/>
            <person name="Delwiche C.F."/>
            <person name="Dyhrman S.T."/>
            <person name="Glockner G."/>
            <person name="John U."/>
            <person name="Richards T."/>
            <person name="Worden A.Z."/>
            <person name="Zhang X."/>
            <person name="Grigoriev I.V."/>
            <person name="Allen A.E."/>
            <person name="Bidle K."/>
            <person name="Borodovsky M."/>
            <person name="Bowler C."/>
            <person name="Brownlee C."/>
            <person name="Cock J.M."/>
            <person name="Elias M."/>
            <person name="Gladyshev V.N."/>
            <person name="Groth M."/>
            <person name="Guda C."/>
            <person name="Hadaegh A."/>
            <person name="Iglesias-Rodriguez M.D."/>
            <person name="Jenkins J."/>
            <person name="Jones B.M."/>
            <person name="Lawson T."/>
            <person name="Leese F."/>
            <person name="Lindquist E."/>
            <person name="Lobanov A."/>
            <person name="Lomsadze A."/>
            <person name="Malik S.B."/>
            <person name="Marsh M.E."/>
            <person name="Mackinder L."/>
            <person name="Mock T."/>
            <person name="Mueller-Roeber B."/>
            <person name="Pagarete A."/>
            <person name="Parker M."/>
            <person name="Probert I."/>
            <person name="Quesneville H."/>
            <person name="Raines C."/>
            <person name="Rensing S.A."/>
            <person name="Riano-Pachon D.M."/>
            <person name="Richier S."/>
            <person name="Rokitta S."/>
            <person name="Shiraiwa Y."/>
            <person name="Soanes D.M."/>
            <person name="van der Giezen M."/>
            <person name="Wahlund T.M."/>
            <person name="Williams B."/>
            <person name="Wilson W."/>
            <person name="Wolfe G."/>
            <person name="Wurch L.L."/>
        </authorList>
    </citation>
    <scope>NUCLEOTIDE SEQUENCE</scope>
</reference>
<dbReference type="PROSITE" id="PS51857">
    <property type="entry name" value="CSD_2"/>
    <property type="match status" value="2"/>
</dbReference>
<dbReference type="KEGG" id="ehx:EMIHUDRAFT_434814"/>
<keyword evidence="1" id="KW-0597">Phosphoprotein</keyword>
<evidence type="ECO:0000313" key="4">
    <source>
        <dbReference type="EnsemblProtists" id="EOD28527"/>
    </source>
</evidence>
<feature type="region of interest" description="Disordered" evidence="2">
    <location>
        <begin position="279"/>
        <end position="381"/>
    </location>
</feature>
<evidence type="ECO:0000256" key="2">
    <source>
        <dbReference type="SAM" id="MobiDB-lite"/>
    </source>
</evidence>
<protein>
    <recommendedName>
        <fullName evidence="3">CSD domain-containing protein</fullName>
    </recommendedName>
</protein>
<dbReference type="GO" id="GO:0003730">
    <property type="term" value="F:mRNA 3'-UTR binding"/>
    <property type="evidence" value="ECO:0007669"/>
    <property type="project" value="TreeGrafter"/>
</dbReference>
<evidence type="ECO:0000259" key="3">
    <source>
        <dbReference type="PROSITE" id="PS51857"/>
    </source>
</evidence>
<dbReference type="InterPro" id="IPR011129">
    <property type="entry name" value="CSD"/>
</dbReference>
<dbReference type="Pfam" id="PF00313">
    <property type="entry name" value="CSD"/>
    <property type="match status" value="2"/>
</dbReference>
<dbReference type="GO" id="GO:0005737">
    <property type="term" value="C:cytoplasm"/>
    <property type="evidence" value="ECO:0007669"/>
    <property type="project" value="TreeGrafter"/>
</dbReference>
<feature type="region of interest" description="Disordered" evidence="2">
    <location>
        <begin position="1"/>
        <end position="42"/>
    </location>
</feature>
<dbReference type="GeneID" id="17274073"/>
<feature type="compositionally biased region" description="Pro residues" evidence="2">
    <location>
        <begin position="306"/>
        <end position="323"/>
    </location>
</feature>
<feature type="compositionally biased region" description="Low complexity" evidence="2">
    <location>
        <begin position="94"/>
        <end position="105"/>
    </location>
</feature>
<feature type="compositionally biased region" description="Gly residues" evidence="2">
    <location>
        <begin position="328"/>
        <end position="337"/>
    </location>
</feature>
<feature type="domain" description="CSD" evidence="3">
    <location>
        <begin position="119"/>
        <end position="184"/>
    </location>
</feature>
<dbReference type="PANTHER" id="PTHR12962:SF1">
    <property type="entry name" value="COLD SHOCK DOMAIN-CONTAINING PROTEIN CG9705"/>
    <property type="match status" value="1"/>
</dbReference>
<sequence length="409" mass="42330">MAESEDTRRDEKPAGRDRSRSPVRDDQLSWSQSRPTDIPYTAEAAAAPGFDMAAPAAGSVDPAIASAIENAKAMLAARTMGAGPLGQLPGGSIAPPLAAPMQPAARGPPPGEPPPPAGKMMGTAKRFDMERGFGFIVPDDGGEDIFAHGNALTDGNALREGARVCFRKSYDPVKNKAAAEEVTGAYIDPMRAPPRGMGPVPPGMGGAPRGPPLGEPAPPPGKMMGTAKRFNMEKGFGFIIPDGGGDDIFVHAMNITDGNALREGARICFKTGVDERKNKARAEEVTGGYVDPSRPPPGAASRGGMPPMPYGAPPPALHAPPPSYGYDQNGGYGGMPGYGAMPPGYSYQPPPTPQYPAYGGQYAAAPDPYGQSPAAAQQYAQHPAYAAQQWSAYAAQYGAPPPTAQPPPS</sequence>
<dbReference type="InterPro" id="IPR052069">
    <property type="entry name" value="Ca-reg_mRNA-binding_domain"/>
</dbReference>
<accession>A0A0D3JYE2</accession>
<feature type="domain" description="CSD" evidence="3">
    <location>
        <begin position="222"/>
        <end position="287"/>
    </location>
</feature>
<dbReference type="GO" id="GO:0043488">
    <property type="term" value="P:regulation of mRNA stability"/>
    <property type="evidence" value="ECO:0007669"/>
    <property type="project" value="TreeGrafter"/>
</dbReference>
<dbReference type="InterPro" id="IPR012340">
    <property type="entry name" value="NA-bd_OB-fold"/>
</dbReference>
<proteinExistence type="predicted"/>
<feature type="region of interest" description="Disordered" evidence="2">
    <location>
        <begin position="92"/>
        <end position="119"/>
    </location>
</feature>
<dbReference type="InterPro" id="IPR002059">
    <property type="entry name" value="CSP_DNA-bd"/>
</dbReference>
<dbReference type="CDD" id="cd04458">
    <property type="entry name" value="CSP_CDS"/>
    <property type="match status" value="1"/>
</dbReference>
<dbReference type="PANTHER" id="PTHR12962">
    <property type="entry name" value="CALCIUM-REGULATED HEAT STABLE PROTEIN CRHSP-24-RELATED"/>
    <property type="match status" value="1"/>
</dbReference>
<evidence type="ECO:0000256" key="1">
    <source>
        <dbReference type="ARBA" id="ARBA00022553"/>
    </source>
</evidence>
<feature type="compositionally biased region" description="Low complexity" evidence="2">
    <location>
        <begin position="338"/>
        <end position="347"/>
    </location>
</feature>
<feature type="compositionally biased region" description="Basic and acidic residues" evidence="2">
    <location>
        <begin position="1"/>
        <end position="27"/>
    </location>
</feature>
<dbReference type="AlphaFoldDB" id="A0A0D3JYE2"/>
<dbReference type="Proteomes" id="UP000013827">
    <property type="component" value="Unassembled WGS sequence"/>
</dbReference>